<organism evidence="5 6">
    <name type="scientific">Staphylococcus argensis</name>
    <dbReference type="NCBI Taxonomy" id="1607738"/>
    <lineage>
        <taxon>Bacteria</taxon>
        <taxon>Bacillati</taxon>
        <taxon>Bacillota</taxon>
        <taxon>Bacilli</taxon>
        <taxon>Bacillales</taxon>
        <taxon>Staphylococcaceae</taxon>
        <taxon>Staphylococcus</taxon>
    </lineage>
</organism>
<comment type="caution">
    <text evidence="5">The sequence shown here is derived from an EMBL/GenBank/DDBJ whole genome shotgun (WGS) entry which is preliminary data.</text>
</comment>
<evidence type="ECO:0000256" key="2">
    <source>
        <dbReference type="RuleBase" id="RU362119"/>
    </source>
</evidence>
<feature type="domain" description="Calcineurin-like phosphoesterase" evidence="3">
    <location>
        <begin position="4"/>
        <end position="200"/>
    </location>
</feature>
<dbReference type="Gene3D" id="3.90.780.10">
    <property type="entry name" value="5'-Nucleotidase, C-terminal domain"/>
    <property type="match status" value="1"/>
</dbReference>
<dbReference type="InterPro" id="IPR006179">
    <property type="entry name" value="5_nucleotidase/apyrase"/>
</dbReference>
<dbReference type="Pfam" id="PF02872">
    <property type="entry name" value="5_nucleotid_C"/>
    <property type="match status" value="1"/>
</dbReference>
<dbReference type="EMBL" id="PPPX01000001">
    <property type="protein sequence ID" value="POA09558.1"/>
    <property type="molecule type" value="Genomic_DNA"/>
</dbReference>
<dbReference type="PRINTS" id="PR01607">
    <property type="entry name" value="APYRASEFAMLY"/>
</dbReference>
<keyword evidence="2" id="KW-0547">Nucleotide-binding</keyword>
<dbReference type="InterPro" id="IPR029052">
    <property type="entry name" value="Metallo-depent_PP-like"/>
</dbReference>
<feature type="domain" description="5'-Nucleotidase C-terminal" evidence="4">
    <location>
        <begin position="278"/>
        <end position="406"/>
    </location>
</feature>
<proteinExistence type="inferred from homology"/>
<dbReference type="GO" id="GO:0000166">
    <property type="term" value="F:nucleotide binding"/>
    <property type="evidence" value="ECO:0007669"/>
    <property type="project" value="UniProtKB-KW"/>
</dbReference>
<evidence type="ECO:0000313" key="5">
    <source>
        <dbReference type="EMBL" id="POA09558.1"/>
    </source>
</evidence>
<evidence type="ECO:0000259" key="3">
    <source>
        <dbReference type="Pfam" id="PF00149"/>
    </source>
</evidence>
<name>A0A2K4FDY1_9STAP</name>
<keyword evidence="2" id="KW-0378">Hydrolase</keyword>
<dbReference type="Gene3D" id="3.60.21.10">
    <property type="match status" value="1"/>
</dbReference>
<dbReference type="Proteomes" id="UP000242712">
    <property type="component" value="Unassembled WGS sequence"/>
</dbReference>
<dbReference type="InterPro" id="IPR008334">
    <property type="entry name" value="5'-Nucleotdase_C"/>
</dbReference>
<dbReference type="SUPFAM" id="SSF55816">
    <property type="entry name" value="5'-nucleotidase (syn. UDP-sugar hydrolase), C-terminal domain"/>
    <property type="match status" value="1"/>
</dbReference>
<dbReference type="OrthoDB" id="9793179at2"/>
<dbReference type="InterPro" id="IPR004843">
    <property type="entry name" value="Calcineurin-like_PHP"/>
</dbReference>
<evidence type="ECO:0000256" key="1">
    <source>
        <dbReference type="ARBA" id="ARBA00022729"/>
    </source>
</evidence>
<accession>A0A2K4FDY1</accession>
<reference evidence="5 6" key="1">
    <citation type="submission" date="2017-08" db="EMBL/GenBank/DDBJ databases">
        <title>Draft genome sequences of 64 type strains of genus Staph aureus.</title>
        <authorList>
            <person name="Cole K."/>
            <person name="Golubchik T."/>
            <person name="Russell J."/>
            <person name="Foster D."/>
            <person name="Llewelyn M."/>
            <person name="Wilson D."/>
            <person name="Crook D."/>
            <person name="Paul J."/>
        </authorList>
    </citation>
    <scope>NUCLEOTIDE SEQUENCE [LARGE SCALE GENOMIC DNA]</scope>
    <source>
        <strain evidence="5 6">DSM 29875</strain>
    </source>
</reference>
<dbReference type="GO" id="GO:0008768">
    <property type="term" value="F:UDP-sugar diphosphatase activity"/>
    <property type="evidence" value="ECO:0007669"/>
    <property type="project" value="TreeGrafter"/>
</dbReference>
<dbReference type="GO" id="GO:0008253">
    <property type="term" value="F:5'-nucleotidase activity"/>
    <property type="evidence" value="ECO:0007669"/>
    <property type="project" value="TreeGrafter"/>
</dbReference>
<dbReference type="AlphaFoldDB" id="A0A2K4FDY1"/>
<gene>
    <name evidence="5" type="ORF">CD039_02090</name>
</gene>
<evidence type="ECO:0000313" key="6">
    <source>
        <dbReference type="Proteomes" id="UP000242712"/>
    </source>
</evidence>
<dbReference type="PANTHER" id="PTHR11575:SF23">
    <property type="entry name" value="5-NUCLEOTIDASE FAMILY PROTEIN"/>
    <property type="match status" value="1"/>
</dbReference>
<keyword evidence="1" id="KW-0732">Signal</keyword>
<dbReference type="PANTHER" id="PTHR11575">
    <property type="entry name" value="5'-NUCLEOTIDASE-RELATED"/>
    <property type="match status" value="1"/>
</dbReference>
<sequence length="444" mass="50369">MKLTIYHTNDIHSHLHEYARIDAYMKEHRPQLTHPSLYLDIGDHVDLSLPVTEATAGLKNVELLNDAQCDLATIGNNEGMTISHEALNHLYDDANFPVTCANVFDEEGNLPRNIVSSHIQTVEDVNILFVAATAPFTPFYRALDWVVTDPLEAIKDEIAAHKGQYDLLVVMSHVGIFFDEQLCQELPEIDLILGSHTHHYFEYGEEQNGVLMAAAGKYGHFLGEVTLDIEDKQVVGKSAILHPLDTLPEVETDFIQEGQRLMDTPVLDHPMYLPRTTNRISKTAYMLAESLQEFTHTEGSIINAGLIVTDINKDRVTEYDIHQMLPHPINAVRVRLKGDTLKAIIDKSQKQEYLNEHAQGLGFRGDIFGGYVLYNIGYIESEGRYFIGDREVDDEETYSLGTVDMYTFGRYFPMLKGEAIEYIMPEFLRDIFKMKLTEVAEDVE</sequence>
<dbReference type="InterPro" id="IPR011240">
    <property type="entry name" value="Pesterase_YunD"/>
</dbReference>
<dbReference type="GO" id="GO:0009166">
    <property type="term" value="P:nucleotide catabolic process"/>
    <property type="evidence" value="ECO:0007669"/>
    <property type="project" value="InterPro"/>
</dbReference>
<dbReference type="RefSeq" id="WP_103370924.1">
    <property type="nucleotide sequence ID" value="NZ_CBCRVO010000001.1"/>
</dbReference>
<dbReference type="SUPFAM" id="SSF56300">
    <property type="entry name" value="Metallo-dependent phosphatases"/>
    <property type="match status" value="1"/>
</dbReference>
<dbReference type="GeneID" id="98297125"/>
<evidence type="ECO:0000259" key="4">
    <source>
        <dbReference type="Pfam" id="PF02872"/>
    </source>
</evidence>
<comment type="similarity">
    <text evidence="2">Belongs to the 5'-nucleotidase family.</text>
</comment>
<keyword evidence="6" id="KW-1185">Reference proteome</keyword>
<dbReference type="InterPro" id="IPR036907">
    <property type="entry name" value="5'-Nucleotdase_C_sf"/>
</dbReference>
<dbReference type="GO" id="GO:0030288">
    <property type="term" value="C:outer membrane-bounded periplasmic space"/>
    <property type="evidence" value="ECO:0007669"/>
    <property type="project" value="TreeGrafter"/>
</dbReference>
<dbReference type="Pfam" id="PF00149">
    <property type="entry name" value="Metallophos"/>
    <property type="match status" value="1"/>
</dbReference>
<dbReference type="PIRSF" id="PIRSF036361">
    <property type="entry name" value="YunD"/>
    <property type="match status" value="1"/>
</dbReference>
<protein>
    <submittedName>
        <fullName evidence="5">Bifunctional metallophosphatase/5'-nucleotidase</fullName>
    </submittedName>
</protein>